<comment type="caution">
    <text evidence="2">The sequence shown here is derived from an EMBL/GenBank/DDBJ whole genome shotgun (WGS) entry which is preliminary data.</text>
</comment>
<keyword evidence="3" id="KW-1185">Reference proteome</keyword>
<feature type="domain" description="PH" evidence="1">
    <location>
        <begin position="1"/>
        <end position="88"/>
    </location>
</feature>
<reference evidence="2 3" key="1">
    <citation type="submission" date="2019-03" db="EMBL/GenBank/DDBJ databases">
        <title>Rhodosporidium diobovatum UCD-FST 08-225 genome sequencing, assembly, and annotation.</title>
        <authorList>
            <person name="Fakankun I.U."/>
            <person name="Fristensky B."/>
            <person name="Levin D.B."/>
        </authorList>
    </citation>
    <scope>NUCLEOTIDE SEQUENCE [LARGE SCALE GENOMIC DNA]</scope>
    <source>
        <strain evidence="2 3">UCD-FST 08-225</strain>
    </source>
</reference>
<gene>
    <name evidence="2" type="ORF">DMC30DRAFT_418367</name>
</gene>
<dbReference type="Gene3D" id="2.30.29.30">
    <property type="entry name" value="Pleckstrin-homology domain (PH domain)/Phosphotyrosine-binding domain (PTB)"/>
    <property type="match status" value="1"/>
</dbReference>
<protein>
    <recommendedName>
        <fullName evidence="1">PH domain-containing protein</fullName>
    </recommendedName>
</protein>
<dbReference type="InterPro" id="IPR001849">
    <property type="entry name" value="PH_domain"/>
</dbReference>
<feature type="non-terminal residue" evidence="2">
    <location>
        <position position="1"/>
    </location>
</feature>
<dbReference type="SUPFAM" id="SSF50729">
    <property type="entry name" value="PH domain-like"/>
    <property type="match status" value="1"/>
</dbReference>
<accession>A0A5C5FPX9</accession>
<dbReference type="AlphaFoldDB" id="A0A5C5FPX9"/>
<sequence>VKEDGLRAWLWSKKWLVLREHSLALYKNEGASTAPSTTIELADVTGVAREDLKPFCIAVTTAARPYYLALKSDEELRRVTMALGLAASVACGFRRACPLPISTGSFRF</sequence>
<evidence type="ECO:0000259" key="1">
    <source>
        <dbReference type="PROSITE" id="PS50003"/>
    </source>
</evidence>
<dbReference type="PROSITE" id="PS50003">
    <property type="entry name" value="PH_DOMAIN"/>
    <property type="match status" value="1"/>
</dbReference>
<evidence type="ECO:0000313" key="2">
    <source>
        <dbReference type="EMBL" id="TNY18927.1"/>
    </source>
</evidence>
<dbReference type="STRING" id="5288.A0A5C5FPX9"/>
<dbReference type="OrthoDB" id="248923at2759"/>
<proteinExistence type="predicted"/>
<dbReference type="Proteomes" id="UP000311382">
    <property type="component" value="Unassembled WGS sequence"/>
</dbReference>
<organism evidence="2 3">
    <name type="scientific">Rhodotorula diobovata</name>
    <dbReference type="NCBI Taxonomy" id="5288"/>
    <lineage>
        <taxon>Eukaryota</taxon>
        <taxon>Fungi</taxon>
        <taxon>Dikarya</taxon>
        <taxon>Basidiomycota</taxon>
        <taxon>Pucciniomycotina</taxon>
        <taxon>Microbotryomycetes</taxon>
        <taxon>Sporidiobolales</taxon>
        <taxon>Sporidiobolaceae</taxon>
        <taxon>Rhodotorula</taxon>
    </lineage>
</organism>
<dbReference type="EMBL" id="SOZI01000115">
    <property type="protein sequence ID" value="TNY18927.1"/>
    <property type="molecule type" value="Genomic_DNA"/>
</dbReference>
<dbReference type="Pfam" id="PF00169">
    <property type="entry name" value="PH"/>
    <property type="match status" value="1"/>
</dbReference>
<evidence type="ECO:0000313" key="3">
    <source>
        <dbReference type="Proteomes" id="UP000311382"/>
    </source>
</evidence>
<dbReference type="InterPro" id="IPR011993">
    <property type="entry name" value="PH-like_dom_sf"/>
</dbReference>
<name>A0A5C5FPX9_9BASI</name>